<protein>
    <recommendedName>
        <fullName evidence="3">Nucleotide-diphospho-sugar transferase domain-containing protein</fullName>
    </recommendedName>
</protein>
<reference evidence="1 2" key="1">
    <citation type="submission" date="2024-03" db="EMBL/GenBank/DDBJ databases">
        <title>Aureococcus anophagefferens CCMP1851 and Kratosvirus quantuckense: Draft genome of a second virus-susceptible host strain in the model system.</title>
        <authorList>
            <person name="Chase E."/>
            <person name="Truchon A.R."/>
            <person name="Schepens W."/>
            <person name="Wilhelm S.W."/>
        </authorList>
    </citation>
    <scope>NUCLEOTIDE SEQUENCE [LARGE SCALE GENOMIC DNA]</scope>
    <source>
        <strain evidence="1 2">CCMP1851</strain>
    </source>
</reference>
<organism evidence="1 2">
    <name type="scientific">Aureococcus anophagefferens</name>
    <name type="common">Harmful bloom alga</name>
    <dbReference type="NCBI Taxonomy" id="44056"/>
    <lineage>
        <taxon>Eukaryota</taxon>
        <taxon>Sar</taxon>
        <taxon>Stramenopiles</taxon>
        <taxon>Ochrophyta</taxon>
        <taxon>Pelagophyceae</taxon>
        <taxon>Pelagomonadales</taxon>
        <taxon>Pelagomonadaceae</taxon>
        <taxon>Aureococcus</taxon>
    </lineage>
</organism>
<keyword evidence="2" id="KW-1185">Reference proteome</keyword>
<dbReference type="EMBL" id="JBBJCI010000123">
    <property type="protein sequence ID" value="KAK7247938.1"/>
    <property type="molecule type" value="Genomic_DNA"/>
</dbReference>
<accession>A0ABR1G416</accession>
<evidence type="ECO:0008006" key="3">
    <source>
        <dbReference type="Google" id="ProtNLM"/>
    </source>
</evidence>
<evidence type="ECO:0000313" key="2">
    <source>
        <dbReference type="Proteomes" id="UP001363151"/>
    </source>
</evidence>
<proteinExistence type="predicted"/>
<gene>
    <name evidence="1" type="ORF">SO694_00085023</name>
</gene>
<sequence>MILELVSQNSKTTPTLAMETRMSNRTAVRMSTTVKSTYNNLLYGVAVSGVRPRRRRRRSTASVLGAVEVLDVKAAGVARKCYQWGWAGSDVCFVQRDDDAKFTVADLEATLWASHAMVDTSPSVHDKWGDNHYAMDLPGTSGASIRTSASLAFVTTSDTRGLAPGLVALLRAKVFYEDARLFVAMDAKHRGSREVADAVGPYADVVEVLWVDVAASPLLRRAAVALQQQRPRPLYKTPWPVECYFQMVVPELLWALGIDHTVCIDYDVFTNDARLLEIPKVEAAGMIRLYPKERWREFTAFEIASEEKRKYGIGNVLEGYPAFHDAARRAAPSTRRAPRASFKDGTNYGVLVFNNRRMAAIGWTAWCARVAVASDGYMSGGQDLINLALAYPKTKNAWMEAPYCGYGQAVPLAASTGDLSVVTLAHFIWLPAGSRAIDDAILGVKGAIDEGHRTGHSFIAFATPWWSYPFGISKGTSILHDERGHKVAYPGT</sequence>
<comment type="caution">
    <text evidence="1">The sequence shown here is derived from an EMBL/GenBank/DDBJ whole genome shotgun (WGS) entry which is preliminary data.</text>
</comment>
<name>A0ABR1G416_AURAN</name>
<dbReference type="Proteomes" id="UP001363151">
    <property type="component" value="Unassembled WGS sequence"/>
</dbReference>
<evidence type="ECO:0000313" key="1">
    <source>
        <dbReference type="EMBL" id="KAK7247938.1"/>
    </source>
</evidence>